<evidence type="ECO:0000256" key="1">
    <source>
        <dbReference type="ARBA" id="ARBA00022741"/>
    </source>
</evidence>
<keyword evidence="1" id="KW-0547">Nucleotide-binding</keyword>
<dbReference type="InterPro" id="IPR010285">
    <property type="entry name" value="DNA_helicase_pif1-like_DEAD"/>
</dbReference>
<sequence>MQNTQIDPQNQEQQLAYELVANTNSSFFLTGRAGTGKTTFLHNVQKLAGKLFITLAPTGVAAILAGGDTIHSFFGLPMEVCTPGTCGKMNEAKVLTLLHADTIIIDEVSMVRCDIMDAIDYTMRKALRNNMPFGGKQMIFVGDMFQLPPVVKQGPEKDILKDLYQTEDFFFYKSNAIKRMRLVKIEFRKVYRQDDEHFLHILENVRLNKVTPENIMHLNGRVCTPMEEDGAVITLASINKTADKINLQRLEEIEAEEFVYEGTVDGKFEEKKFPVDMELRLKVGAQVMFTRNDQQKRWANGTLGKVVKLAKDEISVTLNNGETYVVPCCSWESYSYDYNKEERKMKKELTGTFTQYPLKLAWAITVHKSQGMTFDKLSLDLSRGMFAAGQLYVALSRVRSLEGLYLSKNVIPQYAYTSREVLTYASEYNNEQQIGNEIESGKAVYEALQHNDYDEAAKQYLMLVAKKAENGDIKEAMQQAKRFLDLLVCDEHLYGTIENIPECLLHASHWASKFLVALLSLYAGKYDDALVYIEDVLANHQCPEAMYIKSRALAKLKRYKEADETNCQLANVFEMATPDAKVLFMIAMLNEMHIGDPGLDLMRKLIEARPKYDLGILALRTLMQCRNLKLDKRSDNNCELVDLFNSDATEEEFLAQLRICRKKAPKAIAYLIRRIKKQEFNEEPSVTE</sequence>
<dbReference type="Pfam" id="PF05970">
    <property type="entry name" value="PIF1"/>
    <property type="match status" value="1"/>
</dbReference>
<dbReference type="Pfam" id="PF21530">
    <property type="entry name" value="Pif1_2B_dom"/>
    <property type="match status" value="1"/>
</dbReference>
<keyword evidence="5" id="KW-0067">ATP-binding</keyword>
<evidence type="ECO:0000313" key="11">
    <source>
        <dbReference type="EMBL" id="SFN54093.1"/>
    </source>
</evidence>
<dbReference type="GO" id="GO:0003678">
    <property type="term" value="F:DNA helicase activity"/>
    <property type="evidence" value="ECO:0007669"/>
    <property type="project" value="InterPro"/>
</dbReference>
<keyword evidence="8" id="KW-0413">Isomerase</keyword>
<evidence type="ECO:0000256" key="5">
    <source>
        <dbReference type="ARBA" id="ARBA00022840"/>
    </source>
</evidence>
<feature type="domain" description="DNA helicase Pif1-like 2B" evidence="10">
    <location>
        <begin position="273"/>
        <end position="309"/>
    </location>
</feature>
<dbReference type="InterPro" id="IPR049163">
    <property type="entry name" value="Pif1-like_2B_dom"/>
</dbReference>
<organism evidence="11 12">
    <name type="scientific">Bacteroides xylanisolvens</name>
    <dbReference type="NCBI Taxonomy" id="371601"/>
    <lineage>
        <taxon>Bacteria</taxon>
        <taxon>Pseudomonadati</taxon>
        <taxon>Bacteroidota</taxon>
        <taxon>Bacteroidia</taxon>
        <taxon>Bacteroidales</taxon>
        <taxon>Bacteroidaceae</taxon>
        <taxon>Bacteroides</taxon>
    </lineage>
</organism>
<dbReference type="Gene3D" id="2.30.30.940">
    <property type="match status" value="1"/>
</dbReference>
<evidence type="ECO:0000256" key="2">
    <source>
        <dbReference type="ARBA" id="ARBA00022763"/>
    </source>
</evidence>
<dbReference type="GO" id="GO:0006281">
    <property type="term" value="P:DNA repair"/>
    <property type="evidence" value="ECO:0007669"/>
    <property type="project" value="InterPro"/>
</dbReference>
<proteinExistence type="predicted"/>
<gene>
    <name evidence="11" type="ORF">SAMN05216250_13744</name>
</gene>
<dbReference type="EMBL" id="FOUM01000037">
    <property type="protein sequence ID" value="SFN54093.1"/>
    <property type="molecule type" value="Genomic_DNA"/>
</dbReference>
<accession>A0A1I4ZVK9</accession>
<dbReference type="Gene3D" id="3.40.50.300">
    <property type="entry name" value="P-loop containing nucleotide triphosphate hydrolases"/>
    <property type="match status" value="2"/>
</dbReference>
<evidence type="ECO:0000256" key="6">
    <source>
        <dbReference type="ARBA" id="ARBA00023125"/>
    </source>
</evidence>
<evidence type="ECO:0000256" key="4">
    <source>
        <dbReference type="ARBA" id="ARBA00022806"/>
    </source>
</evidence>
<keyword evidence="7" id="KW-0234">DNA repair</keyword>
<dbReference type="InterPro" id="IPR011990">
    <property type="entry name" value="TPR-like_helical_dom_sf"/>
</dbReference>
<dbReference type="Proteomes" id="UP000183766">
    <property type="component" value="Unassembled WGS sequence"/>
</dbReference>
<dbReference type="InterPro" id="IPR027417">
    <property type="entry name" value="P-loop_NTPase"/>
</dbReference>
<evidence type="ECO:0000256" key="8">
    <source>
        <dbReference type="ARBA" id="ARBA00023235"/>
    </source>
</evidence>
<dbReference type="PANTHER" id="PTHR47642:SF5">
    <property type="entry name" value="ATP-DEPENDENT DNA HELICASE"/>
    <property type="match status" value="1"/>
</dbReference>
<keyword evidence="6" id="KW-0238">DNA-binding</keyword>
<keyword evidence="2" id="KW-0227">DNA damage</keyword>
<dbReference type="CDD" id="cd18809">
    <property type="entry name" value="SF1_C_RecD"/>
    <property type="match status" value="1"/>
</dbReference>
<keyword evidence="3" id="KW-0378">Hydrolase</keyword>
<feature type="domain" description="DNA helicase Pif1-like DEAD-box helicase" evidence="9">
    <location>
        <begin position="10"/>
        <end position="211"/>
    </location>
</feature>
<dbReference type="AlphaFoldDB" id="A0A1I4ZVK9"/>
<evidence type="ECO:0000313" key="12">
    <source>
        <dbReference type="Proteomes" id="UP000183766"/>
    </source>
</evidence>
<dbReference type="RefSeq" id="WP_074910988.1">
    <property type="nucleotide sequence ID" value="NZ_FOUM01000037.1"/>
</dbReference>
<keyword evidence="4 11" id="KW-0347">Helicase</keyword>
<dbReference type="PANTHER" id="PTHR47642">
    <property type="entry name" value="ATP-DEPENDENT DNA HELICASE"/>
    <property type="match status" value="1"/>
</dbReference>
<evidence type="ECO:0000259" key="9">
    <source>
        <dbReference type="Pfam" id="PF05970"/>
    </source>
</evidence>
<evidence type="ECO:0000256" key="7">
    <source>
        <dbReference type="ARBA" id="ARBA00023204"/>
    </source>
</evidence>
<name>A0A1I4ZVK9_9BACE</name>
<dbReference type="GO" id="GO:0000723">
    <property type="term" value="P:telomere maintenance"/>
    <property type="evidence" value="ECO:0007669"/>
    <property type="project" value="InterPro"/>
</dbReference>
<dbReference type="SUPFAM" id="SSF48452">
    <property type="entry name" value="TPR-like"/>
    <property type="match status" value="1"/>
</dbReference>
<protein>
    <submittedName>
        <fullName evidence="11">Helicase</fullName>
    </submittedName>
</protein>
<dbReference type="SUPFAM" id="SSF52540">
    <property type="entry name" value="P-loop containing nucleoside triphosphate hydrolases"/>
    <property type="match status" value="2"/>
</dbReference>
<evidence type="ECO:0000259" key="10">
    <source>
        <dbReference type="Pfam" id="PF21530"/>
    </source>
</evidence>
<dbReference type="InterPro" id="IPR051055">
    <property type="entry name" value="PIF1_helicase"/>
</dbReference>
<evidence type="ECO:0000256" key="3">
    <source>
        <dbReference type="ARBA" id="ARBA00022801"/>
    </source>
</evidence>
<reference evidence="11 12" key="1">
    <citation type="submission" date="2016-10" db="EMBL/GenBank/DDBJ databases">
        <authorList>
            <person name="de Groot N.N."/>
        </authorList>
    </citation>
    <scope>NUCLEOTIDE SEQUENCE [LARGE SCALE GENOMIC DNA]</scope>
    <source>
        <strain evidence="11 12">NLAE-zl-C202</strain>
    </source>
</reference>